<dbReference type="EMBL" id="LFYT02000055">
    <property type="protein sequence ID" value="PVE06064.1"/>
    <property type="molecule type" value="Genomic_DNA"/>
</dbReference>
<name>A0A2T7ST90_9BURK</name>
<dbReference type="AlphaFoldDB" id="A0A2T7ST90"/>
<reference evidence="1" key="1">
    <citation type="submission" date="2017-04" db="EMBL/GenBank/DDBJ databases">
        <title>Unexpected and diverse lifestyles within the genus Limnohabitans.</title>
        <authorList>
            <person name="Kasalicky V."/>
            <person name="Mehrshad M."/>
            <person name="Andrei S.-A."/>
            <person name="Salcher M."/>
            <person name="Kratochvilova H."/>
            <person name="Simek K."/>
            <person name="Ghai R."/>
        </authorList>
    </citation>
    <scope>NUCLEOTIDE SEQUENCE [LARGE SCALE GENOMIC DNA]</scope>
    <source>
        <strain evidence="1">II-D5</strain>
    </source>
</reference>
<evidence type="ECO:0000313" key="2">
    <source>
        <dbReference type="Proteomes" id="UP000037507"/>
    </source>
</evidence>
<organism evidence="1 2">
    <name type="scientific">Limnohabitans planktonicus II-D5</name>
    <dbReference type="NCBI Taxonomy" id="1293045"/>
    <lineage>
        <taxon>Bacteria</taxon>
        <taxon>Pseudomonadati</taxon>
        <taxon>Pseudomonadota</taxon>
        <taxon>Betaproteobacteria</taxon>
        <taxon>Burkholderiales</taxon>
        <taxon>Comamonadaceae</taxon>
        <taxon>Limnohabitans</taxon>
    </lineage>
</organism>
<gene>
    <name evidence="1" type="ORF">H663_020100</name>
</gene>
<accession>A0A2T7ST90</accession>
<evidence type="ECO:0000313" key="1">
    <source>
        <dbReference type="EMBL" id="PVE06064.1"/>
    </source>
</evidence>
<comment type="caution">
    <text evidence="1">The sequence shown here is derived from an EMBL/GenBank/DDBJ whole genome shotgun (WGS) entry which is preliminary data.</text>
</comment>
<keyword evidence="2" id="KW-1185">Reference proteome</keyword>
<sequence>MARQLLAMTAWVMARPIGRHGERSVTIQCLHCHHFWIVMSQPPRHTEHPVIASESGDPVFGQT</sequence>
<proteinExistence type="predicted"/>
<dbReference type="Proteomes" id="UP000037507">
    <property type="component" value="Unassembled WGS sequence"/>
</dbReference>
<protein>
    <submittedName>
        <fullName evidence="1">Uncharacterized protein</fullName>
    </submittedName>
</protein>